<dbReference type="Pfam" id="PF09079">
    <property type="entry name" value="WHD_Cdc6"/>
    <property type="match status" value="1"/>
</dbReference>
<keyword evidence="4" id="KW-0235">DNA replication</keyword>
<dbReference type="InterPro" id="IPR015163">
    <property type="entry name" value="Cdc6_C"/>
</dbReference>
<dbReference type="SMART" id="SM00382">
    <property type="entry name" value="AAA"/>
    <property type="match status" value="1"/>
</dbReference>
<comment type="subcellular location">
    <subcellularLocation>
        <location evidence="1">Nucleus</location>
    </subcellularLocation>
</comment>
<dbReference type="GO" id="GO:0033314">
    <property type="term" value="P:mitotic DNA replication checkpoint signaling"/>
    <property type="evidence" value="ECO:0007669"/>
    <property type="project" value="TreeGrafter"/>
</dbReference>
<evidence type="ECO:0000256" key="8">
    <source>
        <dbReference type="SAM" id="MobiDB-lite"/>
    </source>
</evidence>
<evidence type="ECO:0000256" key="2">
    <source>
        <dbReference type="ARBA" id="ARBA00006184"/>
    </source>
</evidence>
<feature type="compositionally biased region" description="Low complexity" evidence="8">
    <location>
        <begin position="109"/>
        <end position="118"/>
    </location>
</feature>
<evidence type="ECO:0000313" key="11">
    <source>
        <dbReference type="Proteomes" id="UP000738325"/>
    </source>
</evidence>
<evidence type="ECO:0000256" key="3">
    <source>
        <dbReference type="ARBA" id="ARBA00022618"/>
    </source>
</evidence>
<organism evidence="10 11">
    <name type="scientific">Dissophora globulifera</name>
    <dbReference type="NCBI Taxonomy" id="979702"/>
    <lineage>
        <taxon>Eukaryota</taxon>
        <taxon>Fungi</taxon>
        <taxon>Fungi incertae sedis</taxon>
        <taxon>Mucoromycota</taxon>
        <taxon>Mortierellomycotina</taxon>
        <taxon>Mortierellomycetes</taxon>
        <taxon>Mortierellales</taxon>
        <taxon>Mortierellaceae</taxon>
        <taxon>Dissophora</taxon>
    </lineage>
</organism>
<dbReference type="InterPro" id="IPR036390">
    <property type="entry name" value="WH_DNA-bd_sf"/>
</dbReference>
<dbReference type="InterPro" id="IPR054425">
    <property type="entry name" value="Cdc6_ORC1-like_ATPase_lid"/>
</dbReference>
<dbReference type="OrthoDB" id="1926878at2759"/>
<keyword evidence="5" id="KW-0539">Nucleus</keyword>
<dbReference type="GO" id="GO:0006270">
    <property type="term" value="P:DNA replication initiation"/>
    <property type="evidence" value="ECO:0007669"/>
    <property type="project" value="UniProtKB-UniRule"/>
</dbReference>
<evidence type="ECO:0000256" key="4">
    <source>
        <dbReference type="ARBA" id="ARBA00022705"/>
    </source>
</evidence>
<dbReference type="Gene3D" id="1.10.8.60">
    <property type="match status" value="1"/>
</dbReference>
<dbReference type="CDD" id="cd00009">
    <property type="entry name" value="AAA"/>
    <property type="match status" value="1"/>
</dbReference>
<evidence type="ECO:0000256" key="6">
    <source>
        <dbReference type="ARBA" id="ARBA00023306"/>
    </source>
</evidence>
<feature type="compositionally biased region" description="Low complexity" evidence="8">
    <location>
        <begin position="183"/>
        <end position="213"/>
    </location>
</feature>
<feature type="region of interest" description="Disordered" evidence="8">
    <location>
        <begin position="1"/>
        <end position="78"/>
    </location>
</feature>
<keyword evidence="11" id="KW-1185">Reference proteome</keyword>
<reference evidence="10" key="1">
    <citation type="journal article" date="2020" name="Fungal Divers.">
        <title>Resolving the Mortierellaceae phylogeny through synthesis of multi-gene phylogenetics and phylogenomics.</title>
        <authorList>
            <person name="Vandepol N."/>
            <person name="Liber J."/>
            <person name="Desiro A."/>
            <person name="Na H."/>
            <person name="Kennedy M."/>
            <person name="Barry K."/>
            <person name="Grigoriev I.V."/>
            <person name="Miller A.N."/>
            <person name="O'Donnell K."/>
            <person name="Stajich J.E."/>
            <person name="Bonito G."/>
        </authorList>
    </citation>
    <scope>NUCLEOTIDE SEQUENCE</scope>
    <source>
        <strain evidence="10">REB-010B</strain>
    </source>
</reference>
<dbReference type="GO" id="GO:0003688">
    <property type="term" value="F:DNA replication origin binding"/>
    <property type="evidence" value="ECO:0007669"/>
    <property type="project" value="TreeGrafter"/>
</dbReference>
<dbReference type="PANTHER" id="PTHR10763">
    <property type="entry name" value="CELL DIVISION CONTROL PROTEIN 6-RELATED"/>
    <property type="match status" value="1"/>
</dbReference>
<name>A0A9P6UY99_9FUNG</name>
<dbReference type="InterPro" id="IPR036388">
    <property type="entry name" value="WH-like_DNA-bd_sf"/>
</dbReference>
<dbReference type="InterPro" id="IPR027417">
    <property type="entry name" value="P-loop_NTPase"/>
</dbReference>
<comment type="caution">
    <text evidence="10">The sequence shown here is derived from an EMBL/GenBank/DDBJ whole genome shotgun (WGS) entry which is preliminary data.</text>
</comment>
<dbReference type="SUPFAM" id="SSF52540">
    <property type="entry name" value="P-loop containing nucleoside triphosphate hydrolases"/>
    <property type="match status" value="1"/>
</dbReference>
<dbReference type="InterPro" id="IPR016314">
    <property type="entry name" value="Cdc6/18"/>
</dbReference>
<dbReference type="Pfam" id="PF22606">
    <property type="entry name" value="Cdc6-ORC-like_ATPase_lid"/>
    <property type="match status" value="1"/>
</dbReference>
<keyword evidence="6" id="KW-0131">Cell cycle</keyword>
<evidence type="ECO:0000259" key="9">
    <source>
        <dbReference type="SMART" id="SM00382"/>
    </source>
</evidence>
<dbReference type="Gene3D" id="1.10.10.10">
    <property type="entry name" value="Winged helix-like DNA-binding domain superfamily/Winged helix DNA-binding domain"/>
    <property type="match status" value="1"/>
</dbReference>
<evidence type="ECO:0000313" key="10">
    <source>
        <dbReference type="EMBL" id="KAG0325186.1"/>
    </source>
</evidence>
<dbReference type="InterPro" id="IPR003593">
    <property type="entry name" value="AAA+_ATPase"/>
</dbReference>
<protein>
    <recommendedName>
        <fullName evidence="7">Cell division control protein</fullName>
    </recommendedName>
</protein>
<evidence type="ECO:0000256" key="7">
    <source>
        <dbReference type="PIRNR" id="PIRNR001767"/>
    </source>
</evidence>
<evidence type="ECO:0000256" key="1">
    <source>
        <dbReference type="ARBA" id="ARBA00004123"/>
    </source>
</evidence>
<dbReference type="FunFam" id="3.40.50.300:FF:000547">
    <property type="entry name" value="Cell division control protein"/>
    <property type="match status" value="1"/>
</dbReference>
<comment type="similarity">
    <text evidence="2 7">Belongs to the CDC6/cdc18 family.</text>
</comment>
<dbReference type="GO" id="GO:0016887">
    <property type="term" value="F:ATP hydrolysis activity"/>
    <property type="evidence" value="ECO:0007669"/>
    <property type="project" value="InterPro"/>
</dbReference>
<dbReference type="EMBL" id="JAAAIP010000122">
    <property type="protein sequence ID" value="KAG0325186.1"/>
    <property type="molecule type" value="Genomic_DNA"/>
</dbReference>
<gene>
    <name evidence="10" type="primary">CDC6</name>
    <name evidence="10" type="ORF">BGZ99_000963</name>
</gene>
<keyword evidence="3" id="KW-0132">Cell division</keyword>
<dbReference type="Pfam" id="PF13401">
    <property type="entry name" value="AAA_22"/>
    <property type="match status" value="1"/>
</dbReference>
<dbReference type="AlphaFoldDB" id="A0A9P6UY99"/>
<dbReference type="InterPro" id="IPR049945">
    <property type="entry name" value="AAA_22"/>
</dbReference>
<dbReference type="InterPro" id="IPR050311">
    <property type="entry name" value="ORC1/CDC6"/>
</dbReference>
<dbReference type="PANTHER" id="PTHR10763:SF26">
    <property type="entry name" value="CELL DIVISION CONTROL PROTEIN 6 HOMOLOG"/>
    <property type="match status" value="1"/>
</dbReference>
<dbReference type="Gene3D" id="3.40.50.300">
    <property type="entry name" value="P-loop containing nucleotide triphosphate hydrolases"/>
    <property type="match status" value="1"/>
</dbReference>
<dbReference type="GO" id="GO:0051301">
    <property type="term" value="P:cell division"/>
    <property type="evidence" value="ECO:0007669"/>
    <property type="project" value="UniProtKB-UniRule"/>
</dbReference>
<sequence length="631" mass="67699">MTATPPRVLRKRSNTIAADCSDDEGWAPSPSPSKRRSTLLTTGAPASPVLLHSLSAAPSRTSPADALPTPPCTPTTTRSKDVVAEAGLTPPASSHNLFLRLKEHAPSKNNNNSTSSSRNDSENNENENNENNDTSSANVNANANANINSNGTGVTRARRSTTITAKQLKPKTLTAAQEKSNGSAVSSSSSSCSSSSSASTSTSSSSASPSTSSPKSQYQDAKTLLKRTTVPRRLVGRTAEREKIRQFCEDHILKAQPGSMYISGQPGTGKTALLKETLKDLEPQMMTMKEVRKQDVKIVLVNCMTVKEPRQIYQRLLNELSPATAAAGGKDAVKALEAVLLKTNKNKIMHVVVLDELDNLASKDQEVLYKLFEWSSMEGSKLTLLSISNSLDLVDRLLPRLKARGCEPDLVNFAPYKVEEIREIVVGRLASLGCGDLMERQAIEFCARKVAGATGDLRTVLDICRRAFEIMEAEGKPVKAPLGEAKKGNAGAVLTAANTNAPAGATTMTPKVKVSHIQKALAAAFGSPMVQRMRALGVHHKVVLEVLAKKAQQGPKADECEVGRMFEEYTASCRGRKVAPVSRGEFQDVVGTLEGSGLITMSKAKEVGRRRMGLVVSEKEVLEAVVQKQDQ</sequence>
<dbReference type="GO" id="GO:0005634">
    <property type="term" value="C:nucleus"/>
    <property type="evidence" value="ECO:0007669"/>
    <property type="project" value="UniProtKB-SubCell"/>
</dbReference>
<proteinExistence type="inferred from homology"/>
<feature type="compositionally biased region" description="Low complexity" evidence="8">
    <location>
        <begin position="131"/>
        <end position="150"/>
    </location>
</feature>
<evidence type="ECO:0000256" key="5">
    <source>
        <dbReference type="ARBA" id="ARBA00023242"/>
    </source>
</evidence>
<feature type="region of interest" description="Disordered" evidence="8">
    <location>
        <begin position="104"/>
        <end position="237"/>
    </location>
</feature>
<dbReference type="SUPFAM" id="SSF46785">
    <property type="entry name" value="Winged helix' DNA-binding domain"/>
    <property type="match status" value="1"/>
</dbReference>
<feature type="domain" description="AAA+ ATPase" evidence="9">
    <location>
        <begin position="256"/>
        <end position="407"/>
    </location>
</feature>
<accession>A0A9P6UY99</accession>
<dbReference type="PIRSF" id="PIRSF001767">
    <property type="entry name" value="Cdc6"/>
    <property type="match status" value="1"/>
</dbReference>
<dbReference type="Proteomes" id="UP000738325">
    <property type="component" value="Unassembled WGS sequence"/>
</dbReference>